<organism evidence="2 3">
    <name type="scientific">Microdochium trichocladiopsis</name>
    <dbReference type="NCBI Taxonomy" id="1682393"/>
    <lineage>
        <taxon>Eukaryota</taxon>
        <taxon>Fungi</taxon>
        <taxon>Dikarya</taxon>
        <taxon>Ascomycota</taxon>
        <taxon>Pezizomycotina</taxon>
        <taxon>Sordariomycetes</taxon>
        <taxon>Xylariomycetidae</taxon>
        <taxon>Xylariales</taxon>
        <taxon>Microdochiaceae</taxon>
        <taxon>Microdochium</taxon>
    </lineage>
</organism>
<feature type="chain" id="PRO_5040134667" evidence="1">
    <location>
        <begin position="24"/>
        <end position="357"/>
    </location>
</feature>
<accession>A0A9P8Y648</accession>
<dbReference type="RefSeq" id="XP_046012308.1">
    <property type="nucleotide sequence ID" value="XM_046162563.1"/>
</dbReference>
<name>A0A9P8Y648_9PEZI</name>
<dbReference type="Proteomes" id="UP000756346">
    <property type="component" value="Unassembled WGS sequence"/>
</dbReference>
<dbReference type="AlphaFoldDB" id="A0A9P8Y648"/>
<dbReference type="GeneID" id="70192109"/>
<evidence type="ECO:0000256" key="1">
    <source>
        <dbReference type="SAM" id="SignalP"/>
    </source>
</evidence>
<dbReference type="EMBL" id="JAGTJQ010000005">
    <property type="protein sequence ID" value="KAH7030628.1"/>
    <property type="molecule type" value="Genomic_DNA"/>
</dbReference>
<proteinExistence type="predicted"/>
<dbReference type="OrthoDB" id="4526039at2759"/>
<feature type="signal peptide" evidence="1">
    <location>
        <begin position="1"/>
        <end position="23"/>
    </location>
</feature>
<comment type="caution">
    <text evidence="2">The sequence shown here is derived from an EMBL/GenBank/DDBJ whole genome shotgun (WGS) entry which is preliminary data.</text>
</comment>
<protein>
    <submittedName>
        <fullName evidence="2">Uncharacterized protein</fullName>
    </submittedName>
</protein>
<evidence type="ECO:0000313" key="3">
    <source>
        <dbReference type="Proteomes" id="UP000756346"/>
    </source>
</evidence>
<evidence type="ECO:0000313" key="2">
    <source>
        <dbReference type="EMBL" id="KAH7030628.1"/>
    </source>
</evidence>
<gene>
    <name evidence="2" type="ORF">B0I36DRAFT_430927</name>
</gene>
<sequence length="357" mass="39243">MYATTLLRAAVLGCATFALMAHATAPEAFNGRLYSGIEIAVPSEVPVNVSGVVPIPSFRMDRPYPGDWSPESDPQQDRWHLVLAVKEQRPIPENPGGPYGVGIIVEIAPPLPGSEGALYSTSSNTNTNSSNSTSELVWDVDKNVTDTWRLFLAHFDIDELRTVEDRNNMTDGSCPESVLSAACQQELRQQVMARPESAWNVGVPGTQGYSPLIENARNCEGYTKGKYSQIPLNQNFSRKAGYGYTWSGDADLYDSPNSVNGGLAAGYKKLDIAGGAGLLVSVESLTDVNRPERVEGEFMLKSNGTRTTQATLSKDRTVYFVEREWDGGKVVISPVLIKQEAWLWPHQRLRLVYVQRL</sequence>
<reference evidence="2" key="1">
    <citation type="journal article" date="2021" name="Nat. Commun.">
        <title>Genetic determinants of endophytism in the Arabidopsis root mycobiome.</title>
        <authorList>
            <person name="Mesny F."/>
            <person name="Miyauchi S."/>
            <person name="Thiergart T."/>
            <person name="Pickel B."/>
            <person name="Atanasova L."/>
            <person name="Karlsson M."/>
            <person name="Huettel B."/>
            <person name="Barry K.W."/>
            <person name="Haridas S."/>
            <person name="Chen C."/>
            <person name="Bauer D."/>
            <person name="Andreopoulos W."/>
            <person name="Pangilinan J."/>
            <person name="LaButti K."/>
            <person name="Riley R."/>
            <person name="Lipzen A."/>
            <person name="Clum A."/>
            <person name="Drula E."/>
            <person name="Henrissat B."/>
            <person name="Kohler A."/>
            <person name="Grigoriev I.V."/>
            <person name="Martin F.M."/>
            <person name="Hacquard S."/>
        </authorList>
    </citation>
    <scope>NUCLEOTIDE SEQUENCE</scope>
    <source>
        <strain evidence="2">MPI-CAGE-CH-0230</strain>
    </source>
</reference>
<keyword evidence="3" id="KW-1185">Reference proteome</keyword>
<keyword evidence="1" id="KW-0732">Signal</keyword>